<feature type="domain" description="Aspartate/glutamate/uridylate kinase" evidence="1">
    <location>
        <begin position="37"/>
        <end position="246"/>
    </location>
</feature>
<accession>A0A9Q4KV36</accession>
<dbReference type="SUPFAM" id="SSF53633">
    <property type="entry name" value="Carbamate kinase-like"/>
    <property type="match status" value="1"/>
</dbReference>
<organism evidence="2 3">
    <name type="scientific">Methanogenium marinum</name>
    <dbReference type="NCBI Taxonomy" id="348610"/>
    <lineage>
        <taxon>Archaea</taxon>
        <taxon>Methanobacteriati</taxon>
        <taxon>Methanobacteriota</taxon>
        <taxon>Stenosarchaea group</taxon>
        <taxon>Methanomicrobia</taxon>
        <taxon>Methanomicrobiales</taxon>
        <taxon>Methanomicrobiaceae</taxon>
        <taxon>Methanogenium</taxon>
    </lineage>
</organism>
<comment type="caution">
    <text evidence="2">The sequence shown here is derived from an EMBL/GenBank/DDBJ whole genome shotgun (WGS) entry which is preliminary data.</text>
</comment>
<evidence type="ECO:0000313" key="2">
    <source>
        <dbReference type="EMBL" id="MDE4907980.1"/>
    </source>
</evidence>
<keyword evidence="3" id="KW-1185">Reference proteome</keyword>
<keyword evidence="2" id="KW-0418">Kinase</keyword>
<dbReference type="EMBL" id="JAKELO010000002">
    <property type="protein sequence ID" value="MDE4907980.1"/>
    <property type="molecule type" value="Genomic_DNA"/>
</dbReference>
<proteinExistence type="predicted"/>
<dbReference type="GO" id="GO:0016301">
    <property type="term" value="F:kinase activity"/>
    <property type="evidence" value="ECO:0007669"/>
    <property type="project" value="UniProtKB-KW"/>
</dbReference>
<protein>
    <submittedName>
        <fullName evidence="2">Uridylate kinase</fullName>
    </submittedName>
</protein>
<dbReference type="Gene3D" id="3.40.1160.10">
    <property type="entry name" value="Acetylglutamate kinase-like"/>
    <property type="match status" value="1"/>
</dbReference>
<keyword evidence="2" id="KW-0808">Transferase</keyword>
<dbReference type="AlphaFoldDB" id="A0A9Q4KV36"/>
<dbReference type="InterPro" id="IPR036393">
    <property type="entry name" value="AceGlu_kinase-like_sf"/>
</dbReference>
<gene>
    <name evidence="2" type="ORF">L0665_05075</name>
</gene>
<sequence>MVKRHEIKNRLQGETLVRKSLEYGEHQERTVRIAPNLNVIKIGGHGTVDFGSTVLLPLLDEIRQLKEQYEMLVVVGGGVRVRHVMDIGIDLGMPTGILAELTGDVSTQNTKMVAALLAQDGGIRVEVTEIMDIPMLMKMGLLPIMAGTPPYSYFEEPSPGSVIPQHRTDTGAFLAAEVIGAKTCTLLKNVDGLFTENPFVNPEADLIKKISAEELLDLNMDDMVLERKVVELLVNAKNIREVRIINGHTRGTLESALKGENPGTIITAE</sequence>
<dbReference type="PIRSF" id="PIRSF039097">
    <property type="entry name" value="MoSto_subunit"/>
    <property type="match status" value="1"/>
</dbReference>
<evidence type="ECO:0000259" key="1">
    <source>
        <dbReference type="Pfam" id="PF00696"/>
    </source>
</evidence>
<reference evidence="2" key="1">
    <citation type="submission" date="2022-01" db="EMBL/GenBank/DDBJ databases">
        <title>Draft genome of Methanogenium marinum DSM 15558.</title>
        <authorList>
            <person name="Chen S.-C."/>
            <person name="You Y.-T."/>
        </authorList>
    </citation>
    <scope>NUCLEOTIDE SEQUENCE</scope>
    <source>
        <strain evidence="2">DSM 15558</strain>
    </source>
</reference>
<dbReference type="InterPro" id="IPR030669">
    <property type="entry name" value="MoSto_subunit_alpha/beta"/>
</dbReference>
<dbReference type="InterPro" id="IPR001048">
    <property type="entry name" value="Asp/Glu/Uridylate_kinase"/>
</dbReference>
<name>A0A9Q4KV36_9EURY</name>
<evidence type="ECO:0000313" key="3">
    <source>
        <dbReference type="Proteomes" id="UP001143747"/>
    </source>
</evidence>
<dbReference type="Proteomes" id="UP001143747">
    <property type="component" value="Unassembled WGS sequence"/>
</dbReference>
<dbReference type="GO" id="GO:0030151">
    <property type="term" value="F:molybdenum ion binding"/>
    <property type="evidence" value="ECO:0007669"/>
    <property type="project" value="InterPro"/>
</dbReference>
<dbReference type="Pfam" id="PF00696">
    <property type="entry name" value="AA_kinase"/>
    <property type="match status" value="1"/>
</dbReference>
<dbReference type="GO" id="GO:0005737">
    <property type="term" value="C:cytoplasm"/>
    <property type="evidence" value="ECO:0007669"/>
    <property type="project" value="InterPro"/>
</dbReference>